<dbReference type="Gene3D" id="2.170.130.10">
    <property type="entry name" value="TonB-dependent receptor, plug domain"/>
    <property type="match status" value="1"/>
</dbReference>
<evidence type="ECO:0000256" key="6">
    <source>
        <dbReference type="ARBA" id="ARBA00022729"/>
    </source>
</evidence>
<feature type="domain" description="TonB-dependent receptor-like beta-barrel" evidence="15">
    <location>
        <begin position="319"/>
        <end position="800"/>
    </location>
</feature>
<dbReference type="AlphaFoldDB" id="A0A923HQP8"/>
<reference evidence="17" key="1">
    <citation type="submission" date="2020-08" db="EMBL/GenBank/DDBJ databases">
        <title>Novel species isolated from subtropical streams in China.</title>
        <authorList>
            <person name="Lu H."/>
        </authorList>
    </citation>
    <scope>NUCLEOTIDE SEQUENCE</scope>
    <source>
        <strain evidence="17">LX22W</strain>
    </source>
</reference>
<comment type="similarity">
    <text evidence="2 11 13">Belongs to the TonB-dependent receptor family.</text>
</comment>
<evidence type="ECO:0000256" key="1">
    <source>
        <dbReference type="ARBA" id="ARBA00004571"/>
    </source>
</evidence>
<comment type="subcellular location">
    <subcellularLocation>
        <location evidence="1 11">Cell outer membrane</location>
        <topology evidence="1 11">Multi-pass membrane protein</topology>
    </subcellularLocation>
</comment>
<gene>
    <name evidence="17" type="ORF">H8K36_13095</name>
</gene>
<dbReference type="RefSeq" id="WP_186916945.1">
    <property type="nucleotide sequence ID" value="NZ_JACOFZ010000005.1"/>
</dbReference>
<dbReference type="InterPro" id="IPR010917">
    <property type="entry name" value="TonB_rcpt_CS"/>
</dbReference>
<keyword evidence="8 11" id="KW-0472">Membrane</keyword>
<dbReference type="PROSITE" id="PS01156">
    <property type="entry name" value="TONB_DEPENDENT_REC_2"/>
    <property type="match status" value="1"/>
</dbReference>
<evidence type="ECO:0000313" key="18">
    <source>
        <dbReference type="Proteomes" id="UP000627446"/>
    </source>
</evidence>
<keyword evidence="3 11" id="KW-0813">Transport</keyword>
<dbReference type="GO" id="GO:0009279">
    <property type="term" value="C:cell outer membrane"/>
    <property type="evidence" value="ECO:0007669"/>
    <property type="project" value="UniProtKB-SubCell"/>
</dbReference>
<feature type="chain" id="PRO_5037940996" evidence="14">
    <location>
        <begin position="38"/>
        <end position="867"/>
    </location>
</feature>
<keyword evidence="18" id="KW-1185">Reference proteome</keyword>
<accession>A0A923HQP8</accession>
<evidence type="ECO:0000256" key="3">
    <source>
        <dbReference type="ARBA" id="ARBA00022448"/>
    </source>
</evidence>
<evidence type="ECO:0000259" key="16">
    <source>
        <dbReference type="Pfam" id="PF07715"/>
    </source>
</evidence>
<evidence type="ECO:0000256" key="10">
    <source>
        <dbReference type="ARBA" id="ARBA00023237"/>
    </source>
</evidence>
<dbReference type="SUPFAM" id="SSF56935">
    <property type="entry name" value="Porins"/>
    <property type="match status" value="1"/>
</dbReference>
<evidence type="ECO:0000256" key="7">
    <source>
        <dbReference type="ARBA" id="ARBA00023077"/>
    </source>
</evidence>
<evidence type="ECO:0000256" key="11">
    <source>
        <dbReference type="PROSITE-ProRule" id="PRU01360"/>
    </source>
</evidence>
<evidence type="ECO:0000256" key="5">
    <source>
        <dbReference type="ARBA" id="ARBA00022692"/>
    </source>
</evidence>
<protein>
    <submittedName>
        <fullName evidence="17">TonB-dependent receptor</fullName>
    </submittedName>
</protein>
<dbReference type="PANTHER" id="PTHR47234">
    <property type="match status" value="1"/>
</dbReference>
<evidence type="ECO:0000256" key="4">
    <source>
        <dbReference type="ARBA" id="ARBA00022452"/>
    </source>
</evidence>
<dbReference type="PANTHER" id="PTHR47234:SF3">
    <property type="entry name" value="SECRETIN_TONB SHORT N-TERMINAL DOMAIN-CONTAINING PROTEIN"/>
    <property type="match status" value="1"/>
</dbReference>
<dbReference type="EMBL" id="JACOFZ010000005">
    <property type="protein sequence ID" value="MBC3882321.1"/>
    <property type="molecule type" value="Genomic_DNA"/>
</dbReference>
<name>A0A923HQP8_9BURK</name>
<evidence type="ECO:0000256" key="14">
    <source>
        <dbReference type="SAM" id="SignalP"/>
    </source>
</evidence>
<keyword evidence="7 13" id="KW-0798">TonB box</keyword>
<dbReference type="Gene3D" id="2.40.170.20">
    <property type="entry name" value="TonB-dependent receptor, beta-barrel domain"/>
    <property type="match status" value="1"/>
</dbReference>
<keyword evidence="10 11" id="KW-0998">Cell outer membrane</keyword>
<comment type="caution">
    <text evidence="17">The sequence shown here is derived from an EMBL/GenBank/DDBJ whole genome shotgun (WGS) entry which is preliminary data.</text>
</comment>
<proteinExistence type="inferred from homology"/>
<dbReference type="Pfam" id="PF07715">
    <property type="entry name" value="Plug"/>
    <property type="match status" value="1"/>
</dbReference>
<evidence type="ECO:0000256" key="8">
    <source>
        <dbReference type="ARBA" id="ARBA00023136"/>
    </source>
</evidence>
<dbReference type="InterPro" id="IPR037066">
    <property type="entry name" value="Plug_dom_sf"/>
</dbReference>
<evidence type="ECO:0000256" key="2">
    <source>
        <dbReference type="ARBA" id="ARBA00009810"/>
    </source>
</evidence>
<keyword evidence="4 11" id="KW-1134">Transmembrane beta strand</keyword>
<keyword evidence="6 14" id="KW-0732">Signal</keyword>
<feature type="domain" description="TonB-dependent receptor plug" evidence="16">
    <location>
        <begin position="66"/>
        <end position="187"/>
    </location>
</feature>
<feature type="short sequence motif" description="TonB C-terminal box" evidence="12">
    <location>
        <begin position="850"/>
        <end position="867"/>
    </location>
</feature>
<dbReference type="InterPro" id="IPR039426">
    <property type="entry name" value="TonB-dep_rcpt-like"/>
</dbReference>
<keyword evidence="5 11" id="KW-0812">Transmembrane</keyword>
<evidence type="ECO:0000256" key="9">
    <source>
        <dbReference type="ARBA" id="ARBA00023170"/>
    </source>
</evidence>
<organism evidence="17 18">
    <name type="scientific">Undibacterium nitidum</name>
    <dbReference type="NCBI Taxonomy" id="2762298"/>
    <lineage>
        <taxon>Bacteria</taxon>
        <taxon>Pseudomonadati</taxon>
        <taxon>Pseudomonadota</taxon>
        <taxon>Betaproteobacteria</taxon>
        <taxon>Burkholderiales</taxon>
        <taxon>Oxalobacteraceae</taxon>
        <taxon>Undibacterium</taxon>
    </lineage>
</organism>
<evidence type="ECO:0000256" key="12">
    <source>
        <dbReference type="PROSITE-ProRule" id="PRU10144"/>
    </source>
</evidence>
<evidence type="ECO:0000256" key="13">
    <source>
        <dbReference type="RuleBase" id="RU003357"/>
    </source>
</evidence>
<dbReference type="Pfam" id="PF00593">
    <property type="entry name" value="TonB_dep_Rec_b-barrel"/>
    <property type="match status" value="1"/>
</dbReference>
<dbReference type="InterPro" id="IPR012910">
    <property type="entry name" value="Plug_dom"/>
</dbReference>
<dbReference type="InterPro" id="IPR036942">
    <property type="entry name" value="Beta-barrel_TonB_sf"/>
</dbReference>
<evidence type="ECO:0000313" key="17">
    <source>
        <dbReference type="EMBL" id="MBC3882321.1"/>
    </source>
</evidence>
<dbReference type="PROSITE" id="PS52016">
    <property type="entry name" value="TONB_DEPENDENT_REC_3"/>
    <property type="match status" value="1"/>
</dbReference>
<keyword evidence="9 17" id="KW-0675">Receptor</keyword>
<evidence type="ECO:0000259" key="15">
    <source>
        <dbReference type="Pfam" id="PF00593"/>
    </source>
</evidence>
<dbReference type="InterPro" id="IPR000531">
    <property type="entry name" value="Beta-barrel_TonB"/>
</dbReference>
<dbReference type="Proteomes" id="UP000627446">
    <property type="component" value="Unassembled WGS sequence"/>
</dbReference>
<sequence>MNKRALDSNKNAKAKVFAKNAVQVAIVLLATGGTAFAQDAQEKKKADEVQTVTITSTGTRGSTRTVIDTPVPVDMISSSELTKSAQVSLDKALQFRVPSFNTVQTPVNDATSLLDPYEIRNMGPSRALILINGKRKNMSSLVYTQTSPGRGESGADISAIPQDAIKRIEVLRDGASAQYGSDAIAGVVNIILKDNPEGGSVTGRLGVTDKGDGKSEIVSWNQGFALGDRGFVNFTVDYSHNALANRPGILSVEDEVNYWGADPTQVKNFLAKRPDGGNVNGSPDTRAQKFLVNSRYDIAEGVNIYANAAYINKKIDSFANYRNPYWRPTDYGLLHPAGSPYEGYVPTFIGDLKDYNGTIGTKFDTAGWDSDVSLTFGGNEQMYTVTNSVNRAVEEKYKAGITLPEHGQTRFDAGGSKFSHVVLNADFSKELSKGINAYFGTEIRSEKYSLIAGDRGSYLYSGADSYAGNAPATYLQDGITKRGQAGDWTRSNYGIYGGSIIDVTKDFVVDATARYEKYSDFGNAVIGKLSGKLKVNEELTLRSSVSSGFRAPSLAQIYTEKNQYSFSGGTILVTGILNNVSADAEKLGIAKLKAEKSTNFTLGLGYKPTPDTSLTLDYYNITMKDRIVLGSVLGPTGNANQAIDQVLKAREWVGLSFFANALDSKTSGIDYVFNQRNINVADIKFGFNLSGNYTIENKRDGAVKNPSGIANAGKSVLDPTQEALIFTSRPKFKTIIGIDADFDKFNVSLNNTVFGPTKFRNADLSDTNNLEVAFKTKTLTDLAINYQLDKNLTLAFNVNNMFNVTPSWKLQAVNDIAKGQAIINDPAKLKNEWQNLTFNGRYPMVTYDGSHFSQLGRMYQVSLNYRF</sequence>
<feature type="signal peptide" evidence="14">
    <location>
        <begin position="1"/>
        <end position="37"/>
    </location>
</feature>